<evidence type="ECO:0000256" key="3">
    <source>
        <dbReference type="ARBA" id="ARBA00022553"/>
    </source>
</evidence>
<evidence type="ECO:0000256" key="1">
    <source>
        <dbReference type="ARBA" id="ARBA00004792"/>
    </source>
</evidence>
<dbReference type="InterPro" id="IPR036291">
    <property type="entry name" value="NAD(P)-bd_dom_sf"/>
</dbReference>
<sequence>MSVENIRTDGALDAGEPRTHHGRAAFRGSAVPWVLAGRTASALRTRSRRLLEHLTDQRDVADTTAAVGLSLAVSGATGRNRAVLLAGSPGEFAAELTALAAQRRTAGQITGTAGTCERVVFVFPGQGSQWTGMGADLLEHSDVFRASIAACSRALAPHVDWSGRSLEDVLRAAPGAPTLDRDDVVQPALFAVMVALADLWQSFGVRPSAVIGHSNGEISAAVVAGALSLDDGARVVSLWSRAQARLAGQGAMIAVPLSAAELEPYVARSGGRVSIAAVNGPRSVVLSGDRDAVDALLAEFAAEDIAARRIPVNVAAHSSHMEQLRDGLLADLAPLRPRPSQVPFHSTVTGERTDTRSLDADYWYRNLRGSVAFERTVRSLADHDAFVEVSAHPVLTMAVQQTLDEAGSDAVVSGTLRRNEDGPRRFLTSLAELYSAGAVVDWRPAFPADTRAVDLSGTDGPAEPEVPDASAGEDHDGLGPRDRSEQETTDLLMALVRSEISLLLGLDSQEAVSPTESFRDLGLESATAVELRNRLSAATGVRLPVTLVFDHPTPEQVVTRIRGELLGATPEPAAPRRRASTAPDEPVAIVSMACRYAGGVETPGDLWKLVMDERDAVSDFPGNRGWALDALFDGGADTVGRSYTRKGAFLDDADQFDAEFFGISPREATAMDPQQRLLLETGWEAFESAGIDPTTLGGSSTGVYVGAMAQDYGPRLHEADSTAGGYLLTGTYTCVISGRVSYTLGLKGPAITVDTGCSSSLVALHLAAQALRQGECDLALAGGVTVMASPGLFVEFSRQRGLSPDGRCKAFADTADGTGWGEGAGVLLLERLSDAQRNNHPVLAVIRGSALNQDGASNGLSAPSGPAQERVIHDALTAAHLTPSDIDALEAHGTGTTLGDPIEAHAILATYGRAHTPEQPLYLGSIKSNIGHTQAAAGMAGIIKMVHAMHHGILPRTLHIDHPTTHVDWTTGAVTLLTHTTPWPHTDHPRRAAVSSFGISGTNAHVILEQPADTPAAEPDGHDPLQAAARDGAFAGASEVPVILSARTGQALRAQAARLLNHLREHPGMNVRDTGLSLALERRHFARRAGLVARDRAGLEAGLGAMAEDDGVIGSALVAGHSKSPVRAVFVFPGQGAQWAGMAAGLLESSPVFARRMAECAVALEPLVDWSLTDVLRGADGAPGFDRVDVVQPALWAVMVSLAEVWRSFGVQPAAVLGHSQGEIAAACVAGVLSLAEGARVVALRSQALTALSGLGGMVSVPRPAGWVRDEIRAWQGRISVAAVNGPSQVVVSGDADALDEFLARCEREEVRARRIGVDYASHSSHVEEIEGDIVRVLAGIAPRTGDIAVFSSLTGDLAAGEDMDAGYWYRNLRGTVEFEQATRALLDTGHNLFIEVSPHPVLAVGLEATIEAAGADAVALGTLRRGEDTTRRLLTSLTEAHCHGAAVDWAAVFHGTGARRVELPTYAFQHRRHWLDTPAAAADAAGLGLQPAGHPLLGGMTSIAGTESDGDGGLLLTGRLTPRTHPWLADHAVRGTALLPGAAVVELAVAAGDRLGCGRLEEVVLEEPLIVPTEGGVHLQVHVGPADGTGQRRLSVHSRAEQDEHLPWTRHATAVLAADGEPAFEVWRSWPPAGAEEISLDGFYDRLGELGYAYGPSFRGLIRAWRSGGDRYAEVALPEEVHAQAAGYGIHPALLDSALHLALVDDSTELRLPFSFGKVTLHAWGASALRVRLTRDGSGSAALTATDQSGTPVLTIGSTAFRPLPSGELRSTTRSAGLYHPVWQPVPLPSAPPAQRWALLGAGPLDVPHALGYADFDGLDAALDTGDRAPDVLVLPCVTGERDRTGPKAVHTAVARVLEKIRRFLADERLENTRLLVLTREAVAVTGNGELLDLPAAAVCGLAHTAAHEYPGRIALIDLGHGDSGTALPAALAAADDLPLALRDGQLYAPRLIRTPSPPDARDILPAGIDPDGTVLITGGTGSLGRTLSRHLVNHHGVRHLLLAGRQGDTAPGARELVAELAERGAHVTVTACDVTDRQALVKLLAGVSGHHPLTAVIHTAGALADATLANLDPGSLDKVLPPKAYAAWHLHELTKDASLSAFVLFSSIAGLTGNPGQGNYAAANTFLDALAFQRRAHGLPATSLAWGLWESPEGSMAAKLSDADRARWARRGVLPLSHDRGMRLFDEALASGEPLLLPAELNLAALHNPSPSTSPPALLRTLVPAPRRRRAVTAAAGPAGTRSWGERTAALPEAERLRSTSDLVRAAVAAVLGLPGPGDVPKGSAFKDLGMDSLTGLELRSRLTAVTGVPLPATAVFDHPTPSSLAGHLIAELRGADADPAVPPAHSGGTSRPHPDEDPVVIVGMACRYPGEVRTPEELWRLAADGVDAIGQFPRNRGWNLDELYHPDPDHPGTTHTRHGGFLYDADQFDAEFFGISPREATAMDPQQRLLLETGWEAVEHAGIDPTVLHGTRTGVFTGVMRSDYATGAHSVPDVSEAYRTTGLASSVASGRLSYTLGLQGPAITVDTACSSSLVALHLAAQALRQGECDLALAGGVTVMASPGLFVEFSRQRGLSPDGRCKAFADTADGTGWGEGAGVLLLERLSDAQRNNHPVLAVIRGSALNQDGASNGLSAPSGPAQERVIHDALTAAHLTPSDIDALEAHGTGTTLGDPIEAHAILATYGRAHTPEQPLYLGSIKSNIGHTQAAAGMAGIIKMVHAMHHGILPRTLHIDHPTTHVDWTTGAVTLLTHTTPWPHTDHPRRAAVSSFGISGTNAHVILEQPPVPDSGEDRVPAVPGVLPWVLSARGTEGLRARAAQLRQLTEDAGDLGPAHLDIARSLAASRATLPDRAVVLASGPEELARGLTALAAGRDAPNVVTRGAAHRGGVAFLFTGQGSQRPGMGAGLYAAQPVFAAAIDAVCAELDPHLDLEIPLRDLILDAGDDGHEDMLDQTRYTQAALFALETALFRLTEHYGLVPDHLLGHSVGELAAAHAAGVLTLPDACVLVAARGRLMHAAPAHGAMAAVRATVEEVRATLDTLGPDRGRVVVAAVNAPDAVVVSGDEPVVRQVESRWRDAGRHTTLLRVSHAFHSPHMDGVLEEMRRVAGNITYSPPRIPIVSNLTGRLATTEQLTDPGYWVRQLRETVRFHDGLDTLFANGTTTFLEIGPDAVLAPLVHSTAAARGPGAGAVAATSLIRRGHDEVRTFVAGLAEACAGGATVDWSGFLPDGRTVSLPTYPYRRKRFWVNPTPAAVPTASTGTHPLLDEGVELAGGLGWLATGRLDPRTRPWLAEHVVRGRPLLPGAAIAELALNAARRTATSRVADLTLEQPLALDTAMDIQLRVNAPEDDGSRAFALWARLAGADGTEWTRHASGVLDKGVSAPPVDDARPAVWPPPEATAIPVDGLYHRLAERGYAYGSAFQGLRAAWRHGGDLYAEVALPKAARVHEDHFLLHPAALDAALHTVFCAIHDDGGDRFVVPFAWSGLALHTSGATELRVLLRQGDAGTYSLRLADGTGAPVCTVDALTLRDLPAVAGTPDGAALLALRWGDAPQTPEDTPAGPWAVVGRDTAGVTETVRATGVHVRHHADLDGLRRALDDGVPAPAVVLAPEPGRLTASGASMDVVLASHAVLDLAQQWLADERLAGSRLVLITDGAVATGSGDVRPDPAGAAVWGLIRSAQTEHPGRFVLVDTDGLPKSVDRLVAALASDEPQLAIRAGRMSVPALRPYRAVPDDEGRGNLFDRHSHVLITGGFGTLGRLVALHLVERYGVRRLLLTSRRGAATPGAGAFLDELAVLAPQVTVTVAACDIADRAALAEVLAAVPEEHPLTGVVHAAGVLDDAVVERLDPDRLDQVLLPKAGAAVHLHDLTANLNLSAFVMFSSLAGVLGSAGQANYAAANAVLDGIARLRHAEGLPALSIAWGLWADQSTMTDGLGETDRLRMARSGVAAMSAAEGLTLFDTAVATGAPALAAARLDLSALDPGTAPALLRALVPYAVPPAAPASGRDATPATSLRSRLNRAPRHERGHLLLETVRAEVAAVLGHTGAEQVTTDRRFQDLGFDSLMAVELRNRLSVTAGVTLPPTLIFDHPTPDALANRLQAELLPESTTPGDEGATDGDPVDGLPLGGGALDTMNTDDLVRLALGDSKS</sequence>
<keyword evidence="14" id="KW-1185">Reference proteome</keyword>
<dbReference type="Pfam" id="PF22953">
    <property type="entry name" value="SpnB_Rossmann"/>
    <property type="match status" value="2"/>
</dbReference>
<dbReference type="InterPro" id="IPR016039">
    <property type="entry name" value="Thiolase-like"/>
</dbReference>
<feature type="compositionally biased region" description="Basic and acidic residues" evidence="9">
    <location>
        <begin position="472"/>
        <end position="486"/>
    </location>
</feature>
<dbReference type="InterPro" id="IPR020841">
    <property type="entry name" value="PKS_Beta-ketoAc_synthase_dom"/>
</dbReference>
<dbReference type="Gene3D" id="3.30.70.3290">
    <property type="match status" value="3"/>
</dbReference>
<dbReference type="SMART" id="SM00823">
    <property type="entry name" value="PKS_PP"/>
    <property type="match status" value="3"/>
</dbReference>
<dbReference type="Gene3D" id="3.10.129.110">
    <property type="entry name" value="Polyketide synthase dehydratase"/>
    <property type="match status" value="2"/>
</dbReference>
<keyword evidence="3" id="KW-0597">Phosphoprotein</keyword>
<proteinExistence type="predicted"/>
<dbReference type="SMART" id="SM00822">
    <property type="entry name" value="PKS_KR"/>
    <property type="match status" value="2"/>
</dbReference>
<feature type="region of interest" description="N-terminal hotdog fold" evidence="8">
    <location>
        <begin position="3264"/>
        <end position="3386"/>
    </location>
</feature>
<dbReference type="PROSITE" id="PS52019">
    <property type="entry name" value="PKS_MFAS_DH"/>
    <property type="match status" value="2"/>
</dbReference>
<dbReference type="InterPro" id="IPR050091">
    <property type="entry name" value="PKS_NRPS_Biosynth_Enz"/>
</dbReference>
<dbReference type="InterPro" id="IPR009081">
    <property type="entry name" value="PP-bd_ACP"/>
</dbReference>
<evidence type="ECO:0000259" key="12">
    <source>
        <dbReference type="PROSITE" id="PS52019"/>
    </source>
</evidence>
<comment type="pathway">
    <text evidence="1">Antibiotic biosynthesis.</text>
</comment>
<evidence type="ECO:0000259" key="10">
    <source>
        <dbReference type="PROSITE" id="PS50075"/>
    </source>
</evidence>
<feature type="region of interest" description="Disordered" evidence="9">
    <location>
        <begin position="4110"/>
        <end position="4137"/>
    </location>
</feature>
<evidence type="ECO:0000313" key="13">
    <source>
        <dbReference type="EMBL" id="MDT0393587.1"/>
    </source>
</evidence>
<dbReference type="InterPro" id="IPR016035">
    <property type="entry name" value="Acyl_Trfase/lysoPLipase"/>
</dbReference>
<feature type="domain" description="PKS/mFAS DH" evidence="12">
    <location>
        <begin position="1495"/>
        <end position="1771"/>
    </location>
</feature>
<dbReference type="SMART" id="SM00826">
    <property type="entry name" value="PKS_DH"/>
    <property type="match status" value="2"/>
</dbReference>
<evidence type="ECO:0000256" key="8">
    <source>
        <dbReference type="PROSITE-ProRule" id="PRU01363"/>
    </source>
</evidence>
<dbReference type="InterPro" id="IPR020807">
    <property type="entry name" value="PKS_DH"/>
</dbReference>
<dbReference type="InterPro" id="IPR036736">
    <property type="entry name" value="ACP-like_sf"/>
</dbReference>
<dbReference type="InterPro" id="IPR055123">
    <property type="entry name" value="SpnB-like_Rossmann"/>
</dbReference>
<feature type="region of interest" description="C-terminal hotdog fold" evidence="8">
    <location>
        <begin position="3401"/>
        <end position="3540"/>
    </location>
</feature>
<dbReference type="Pfam" id="PF21089">
    <property type="entry name" value="PKS_DH_N"/>
    <property type="match status" value="2"/>
</dbReference>
<dbReference type="InterPro" id="IPR014043">
    <property type="entry name" value="Acyl_transferase_dom"/>
</dbReference>
<dbReference type="RefSeq" id="WP_311641030.1">
    <property type="nucleotide sequence ID" value="NZ_JAVRFA010000002.1"/>
</dbReference>
<feature type="region of interest" description="N-terminal hotdog fold" evidence="8">
    <location>
        <begin position="1495"/>
        <end position="1624"/>
    </location>
</feature>
<feature type="active site" description="Proton donor; for dehydratase activity" evidence="8">
    <location>
        <position position="1697"/>
    </location>
</feature>
<keyword evidence="5" id="KW-0045">Antibiotic biosynthesis</keyword>
<dbReference type="InterPro" id="IPR014031">
    <property type="entry name" value="Ketoacyl_synth_C"/>
</dbReference>
<protein>
    <submittedName>
        <fullName evidence="13">SDR family NAD(P)-dependent oxidoreductase</fullName>
    </submittedName>
</protein>
<dbReference type="Gene3D" id="3.40.50.720">
    <property type="entry name" value="NAD(P)-binding Rossmann-like Domain"/>
    <property type="match status" value="2"/>
</dbReference>
<dbReference type="InterPro" id="IPR018201">
    <property type="entry name" value="Ketoacyl_synth_AS"/>
</dbReference>
<gene>
    <name evidence="13" type="ORF">RM705_02520</name>
</gene>
<dbReference type="InterPro" id="IPR032821">
    <property type="entry name" value="PKS_assoc"/>
</dbReference>
<feature type="domain" description="Ketosynthase family 3 (KS3)" evidence="11">
    <location>
        <begin position="2359"/>
        <end position="2785"/>
    </location>
</feature>
<dbReference type="PANTHER" id="PTHR43775:SF51">
    <property type="entry name" value="INACTIVE PHENOLPHTHIOCEROL SYNTHESIS POLYKETIDE SYNTHASE TYPE I PKS1-RELATED"/>
    <property type="match status" value="1"/>
</dbReference>
<evidence type="ECO:0000256" key="6">
    <source>
        <dbReference type="ARBA" id="ARBA00023268"/>
    </source>
</evidence>
<comment type="caution">
    <text evidence="13">The sequence shown here is derived from an EMBL/GenBank/DDBJ whole genome shotgun (WGS) entry which is preliminary data.</text>
</comment>
<dbReference type="InterPro" id="IPR057326">
    <property type="entry name" value="KR_dom"/>
</dbReference>
<dbReference type="SMART" id="SM01294">
    <property type="entry name" value="PKS_PP_betabranch"/>
    <property type="match status" value="2"/>
</dbReference>
<dbReference type="SUPFAM" id="SSF55048">
    <property type="entry name" value="Probable ACP-binding domain of malonyl-CoA ACP transacylase"/>
    <property type="match status" value="3"/>
</dbReference>
<organism evidence="13 14">
    <name type="scientific">Streptomyces edwardsiae</name>
    <dbReference type="NCBI Taxonomy" id="3075527"/>
    <lineage>
        <taxon>Bacteria</taxon>
        <taxon>Bacillati</taxon>
        <taxon>Actinomycetota</taxon>
        <taxon>Actinomycetes</taxon>
        <taxon>Kitasatosporales</taxon>
        <taxon>Streptomycetaceae</taxon>
        <taxon>Streptomyces</taxon>
    </lineage>
</organism>
<evidence type="ECO:0000256" key="5">
    <source>
        <dbReference type="ARBA" id="ARBA00023194"/>
    </source>
</evidence>
<dbReference type="Gene3D" id="3.40.47.10">
    <property type="match status" value="2"/>
</dbReference>
<dbReference type="Pfam" id="PF00109">
    <property type="entry name" value="ketoacyl-synt"/>
    <property type="match status" value="2"/>
</dbReference>
<dbReference type="InterPro" id="IPR016036">
    <property type="entry name" value="Malonyl_transacylase_ACP-bd"/>
</dbReference>
<dbReference type="CDD" id="cd08956">
    <property type="entry name" value="KR_3_FAS_SDR_x"/>
    <property type="match status" value="2"/>
</dbReference>
<reference evidence="14" key="1">
    <citation type="submission" date="2023-07" db="EMBL/GenBank/DDBJ databases">
        <title>30 novel species of actinomycetes from the DSMZ collection.</title>
        <authorList>
            <person name="Nouioui I."/>
        </authorList>
    </citation>
    <scope>NUCLEOTIDE SEQUENCE [LARGE SCALE GENOMIC DNA]</scope>
    <source>
        <strain evidence="14">DSM 41636</strain>
    </source>
</reference>
<evidence type="ECO:0000256" key="4">
    <source>
        <dbReference type="ARBA" id="ARBA00022679"/>
    </source>
</evidence>
<dbReference type="SUPFAM" id="SSF51735">
    <property type="entry name" value="NAD(P)-binding Rossmann-fold domains"/>
    <property type="match status" value="4"/>
</dbReference>
<dbReference type="InterPro" id="IPR049552">
    <property type="entry name" value="PKS_DH_N"/>
</dbReference>
<accession>A0ABU2PN48</accession>
<keyword evidence="4" id="KW-0808">Transferase</keyword>
<dbReference type="EMBL" id="JAVRFA010000002">
    <property type="protein sequence ID" value="MDT0393587.1"/>
    <property type="molecule type" value="Genomic_DNA"/>
</dbReference>
<dbReference type="PROSITE" id="PS00012">
    <property type="entry name" value="PHOSPHOPANTETHEINE"/>
    <property type="match status" value="2"/>
</dbReference>
<dbReference type="PROSITE" id="PS52004">
    <property type="entry name" value="KS3_2"/>
    <property type="match status" value="2"/>
</dbReference>
<feature type="domain" description="Carrier" evidence="10">
    <location>
        <begin position="2260"/>
        <end position="2335"/>
    </location>
</feature>
<dbReference type="InterPro" id="IPR014030">
    <property type="entry name" value="Ketoacyl_synth_N"/>
</dbReference>
<keyword evidence="2" id="KW-0596">Phosphopantetheine</keyword>
<dbReference type="Pfam" id="PF14765">
    <property type="entry name" value="PS-DH"/>
    <property type="match status" value="2"/>
</dbReference>
<dbReference type="SMART" id="SM00827">
    <property type="entry name" value="PKS_AT"/>
    <property type="match status" value="3"/>
</dbReference>
<dbReference type="InterPro" id="IPR013968">
    <property type="entry name" value="PKS_KR"/>
</dbReference>
<evidence type="ECO:0000259" key="11">
    <source>
        <dbReference type="PROSITE" id="PS52004"/>
    </source>
</evidence>
<dbReference type="CDD" id="cd00833">
    <property type="entry name" value="PKS"/>
    <property type="match status" value="2"/>
</dbReference>
<dbReference type="SUPFAM" id="SSF53901">
    <property type="entry name" value="Thiolase-like"/>
    <property type="match status" value="2"/>
</dbReference>
<name>A0ABU2PN48_9ACTN</name>
<feature type="domain" description="Carrier" evidence="10">
    <location>
        <begin position="490"/>
        <end position="565"/>
    </location>
</feature>
<dbReference type="Gene3D" id="1.10.1200.10">
    <property type="entry name" value="ACP-like"/>
    <property type="match status" value="3"/>
</dbReference>
<evidence type="ECO:0000256" key="2">
    <source>
        <dbReference type="ARBA" id="ARBA00022450"/>
    </source>
</evidence>
<dbReference type="PANTHER" id="PTHR43775">
    <property type="entry name" value="FATTY ACID SYNTHASE"/>
    <property type="match status" value="1"/>
</dbReference>
<dbReference type="Proteomes" id="UP001183881">
    <property type="component" value="Unassembled WGS sequence"/>
</dbReference>
<feature type="region of interest" description="Disordered" evidence="9">
    <location>
        <begin position="1"/>
        <end position="23"/>
    </location>
</feature>
<dbReference type="SUPFAM" id="SSF52151">
    <property type="entry name" value="FabD/lysophospholipase-like"/>
    <property type="match status" value="3"/>
</dbReference>
<feature type="region of interest" description="C-terminal hotdog fold" evidence="8">
    <location>
        <begin position="1636"/>
        <end position="1771"/>
    </location>
</feature>
<dbReference type="Pfam" id="PF02801">
    <property type="entry name" value="Ketoacyl-synt_C"/>
    <property type="match status" value="2"/>
</dbReference>
<dbReference type="Pfam" id="PF00698">
    <property type="entry name" value="Acyl_transf_1"/>
    <property type="match status" value="3"/>
</dbReference>
<dbReference type="InterPro" id="IPR006162">
    <property type="entry name" value="Ppantetheine_attach_site"/>
</dbReference>
<feature type="active site" description="Proton acceptor; for dehydratase activity" evidence="8">
    <location>
        <position position="3296"/>
    </location>
</feature>
<feature type="region of interest" description="Disordered" evidence="9">
    <location>
        <begin position="451"/>
        <end position="487"/>
    </location>
</feature>
<dbReference type="PROSITE" id="PS00606">
    <property type="entry name" value="KS3_1"/>
    <property type="match status" value="2"/>
</dbReference>
<dbReference type="Gene3D" id="3.40.366.10">
    <property type="entry name" value="Malonyl-Coenzyme A Acyl Carrier Protein, domain 2"/>
    <property type="match status" value="3"/>
</dbReference>
<dbReference type="InterPro" id="IPR049900">
    <property type="entry name" value="PKS_mFAS_DH"/>
</dbReference>
<dbReference type="InterPro" id="IPR049551">
    <property type="entry name" value="PKS_DH_C"/>
</dbReference>
<evidence type="ECO:0000256" key="7">
    <source>
        <dbReference type="ARBA" id="ARBA00023315"/>
    </source>
</evidence>
<feature type="domain" description="PKS/mFAS DH" evidence="12">
    <location>
        <begin position="3264"/>
        <end position="3540"/>
    </location>
</feature>
<feature type="active site" description="Proton donor; for dehydratase activity" evidence="8">
    <location>
        <position position="3462"/>
    </location>
</feature>
<feature type="domain" description="Ketosynthase family 3 (KS3)" evidence="11">
    <location>
        <begin position="584"/>
        <end position="1010"/>
    </location>
</feature>
<dbReference type="Pfam" id="PF00550">
    <property type="entry name" value="PP-binding"/>
    <property type="match status" value="3"/>
</dbReference>
<dbReference type="Pfam" id="PF08659">
    <property type="entry name" value="KR"/>
    <property type="match status" value="2"/>
</dbReference>
<dbReference type="InterPro" id="IPR042104">
    <property type="entry name" value="PKS_dehydratase_sf"/>
</dbReference>
<feature type="domain" description="Carrier" evidence="10">
    <location>
        <begin position="4032"/>
        <end position="4107"/>
    </location>
</feature>
<keyword evidence="7" id="KW-0012">Acyltransferase</keyword>
<dbReference type="PROSITE" id="PS50075">
    <property type="entry name" value="CARRIER"/>
    <property type="match status" value="3"/>
</dbReference>
<feature type="active site" description="Proton acceptor; for dehydratase activity" evidence="8">
    <location>
        <position position="1532"/>
    </location>
</feature>
<keyword evidence="6" id="KW-0511">Multifunctional enzyme</keyword>
<dbReference type="Pfam" id="PF16197">
    <property type="entry name" value="KAsynt_C_assoc"/>
    <property type="match status" value="2"/>
</dbReference>
<evidence type="ECO:0000313" key="14">
    <source>
        <dbReference type="Proteomes" id="UP001183881"/>
    </source>
</evidence>
<evidence type="ECO:0000256" key="9">
    <source>
        <dbReference type="SAM" id="MobiDB-lite"/>
    </source>
</evidence>
<dbReference type="InterPro" id="IPR020806">
    <property type="entry name" value="PKS_PP-bd"/>
</dbReference>
<feature type="region of interest" description="Disordered" evidence="9">
    <location>
        <begin position="2340"/>
        <end position="2360"/>
    </location>
</feature>
<feature type="region of interest" description="Disordered" evidence="9">
    <location>
        <begin position="4004"/>
        <end position="4025"/>
    </location>
</feature>
<dbReference type="SMART" id="SM00825">
    <property type="entry name" value="PKS_KS"/>
    <property type="match status" value="2"/>
</dbReference>
<dbReference type="SUPFAM" id="SSF47336">
    <property type="entry name" value="ACP-like"/>
    <property type="match status" value="3"/>
</dbReference>
<dbReference type="InterPro" id="IPR001227">
    <property type="entry name" value="Ac_transferase_dom_sf"/>
</dbReference>